<reference evidence="2 3" key="1">
    <citation type="submission" date="2018-08" db="EMBL/GenBank/DDBJ databases">
        <title>Genomic Encyclopedia of Archaeal and Bacterial Type Strains, Phase II (KMG-II): from individual species to whole genera.</title>
        <authorList>
            <person name="Goeker M."/>
        </authorList>
    </citation>
    <scope>NUCLEOTIDE SEQUENCE [LARGE SCALE GENOMIC DNA]</scope>
    <source>
        <strain evidence="2 3">DSM 45791</strain>
    </source>
</reference>
<dbReference type="Gene3D" id="3.60.40.10">
    <property type="entry name" value="PPM-type phosphatase domain"/>
    <property type="match status" value="1"/>
</dbReference>
<proteinExistence type="predicted"/>
<evidence type="ECO:0000259" key="1">
    <source>
        <dbReference type="PROSITE" id="PS51746"/>
    </source>
</evidence>
<comment type="caution">
    <text evidence="2">The sequence shown here is derived from an EMBL/GenBank/DDBJ whole genome shotgun (WGS) entry which is preliminary data.</text>
</comment>
<dbReference type="Proteomes" id="UP000256269">
    <property type="component" value="Unassembled WGS sequence"/>
</dbReference>
<evidence type="ECO:0000313" key="2">
    <source>
        <dbReference type="EMBL" id="REH43466.1"/>
    </source>
</evidence>
<keyword evidence="3" id="KW-1185">Reference proteome</keyword>
<sequence>MVLTHCPACGDEIGPADRYCEGCGAGIRLRRTPPDAVAGRDRAEYELGLVAGVSDRGSLRARNEDAMAFAVVGPQEAPEAVVAVVCDGVGSTEHADAAAQAAADAAVAALVDGVDDGSDAAAATHRAAAEAYAAVRGMGDPLTSAPSCTFVSAVATKNAITVGWIGDSRAYWVAESGSRLLTKDDADPVAGALTRWVGADAIQGPPSVVVVPAEEPGRLVVCSDGLWNYLPTAEELAAEVSGGPPLTVAAELTAVALRRGGHDNITVVVLPYPFEERA</sequence>
<dbReference type="Pfam" id="PF13672">
    <property type="entry name" value="PP2C_2"/>
    <property type="match status" value="1"/>
</dbReference>
<dbReference type="SMART" id="SM00331">
    <property type="entry name" value="PP2C_SIG"/>
    <property type="match status" value="1"/>
</dbReference>
<dbReference type="RefSeq" id="WP_116176931.1">
    <property type="nucleotide sequence ID" value="NZ_CP144375.1"/>
</dbReference>
<gene>
    <name evidence="2" type="ORF">BCF44_1099</name>
</gene>
<dbReference type="GO" id="GO:0004722">
    <property type="term" value="F:protein serine/threonine phosphatase activity"/>
    <property type="evidence" value="ECO:0007669"/>
    <property type="project" value="InterPro"/>
</dbReference>
<dbReference type="AlphaFoldDB" id="A0A3E0HEJ1"/>
<dbReference type="PANTHER" id="PTHR47992">
    <property type="entry name" value="PROTEIN PHOSPHATASE"/>
    <property type="match status" value="1"/>
</dbReference>
<dbReference type="InterPro" id="IPR036457">
    <property type="entry name" value="PPM-type-like_dom_sf"/>
</dbReference>
<dbReference type="PROSITE" id="PS51746">
    <property type="entry name" value="PPM_2"/>
    <property type="match status" value="1"/>
</dbReference>
<dbReference type="InterPro" id="IPR001932">
    <property type="entry name" value="PPM-type_phosphatase-like_dom"/>
</dbReference>
<dbReference type="InterPro" id="IPR015655">
    <property type="entry name" value="PP2C"/>
</dbReference>
<name>A0A3E0HEJ1_9PSEU</name>
<organism evidence="2 3">
    <name type="scientific">Kutzneria buriramensis</name>
    <dbReference type="NCBI Taxonomy" id="1045776"/>
    <lineage>
        <taxon>Bacteria</taxon>
        <taxon>Bacillati</taxon>
        <taxon>Actinomycetota</taxon>
        <taxon>Actinomycetes</taxon>
        <taxon>Pseudonocardiales</taxon>
        <taxon>Pseudonocardiaceae</taxon>
        <taxon>Kutzneria</taxon>
    </lineage>
</organism>
<dbReference type="SMART" id="SM00332">
    <property type="entry name" value="PP2Cc"/>
    <property type="match status" value="1"/>
</dbReference>
<accession>A0A3E0HEJ1</accession>
<protein>
    <submittedName>
        <fullName evidence="2">Serine/threonine protein phosphatase PrpC</fullName>
    </submittedName>
</protein>
<dbReference type="SUPFAM" id="SSF81606">
    <property type="entry name" value="PP2C-like"/>
    <property type="match status" value="1"/>
</dbReference>
<evidence type="ECO:0000313" key="3">
    <source>
        <dbReference type="Proteomes" id="UP000256269"/>
    </source>
</evidence>
<dbReference type="EMBL" id="QUNO01000009">
    <property type="protein sequence ID" value="REH43466.1"/>
    <property type="molecule type" value="Genomic_DNA"/>
</dbReference>
<dbReference type="OrthoDB" id="9801841at2"/>
<dbReference type="CDD" id="cd00143">
    <property type="entry name" value="PP2Cc"/>
    <property type="match status" value="1"/>
</dbReference>
<feature type="domain" description="PPM-type phosphatase" evidence="1">
    <location>
        <begin position="49"/>
        <end position="272"/>
    </location>
</feature>